<keyword evidence="2 7" id="KW-0813">Transport</keyword>
<dbReference type="GO" id="GO:0015250">
    <property type="term" value="F:water channel activity"/>
    <property type="evidence" value="ECO:0007669"/>
    <property type="project" value="TreeGrafter"/>
</dbReference>
<comment type="caution">
    <text evidence="9">The sequence shown here is derived from an EMBL/GenBank/DDBJ whole genome shotgun (WGS) entry which is preliminary data.</text>
</comment>
<comment type="subcellular location">
    <subcellularLocation>
        <location evidence="1">Membrane</location>
        <topology evidence="1">Multi-pass membrane protein</topology>
    </subcellularLocation>
</comment>
<dbReference type="InterPro" id="IPR023271">
    <property type="entry name" value="Aquaporin-like"/>
</dbReference>
<organism evidence="9 10">
    <name type="scientific">Ananas comosus</name>
    <name type="common">Pineapple</name>
    <name type="synonym">Ananas ananas</name>
    <dbReference type="NCBI Taxonomy" id="4615"/>
    <lineage>
        <taxon>Eukaryota</taxon>
        <taxon>Viridiplantae</taxon>
        <taxon>Streptophyta</taxon>
        <taxon>Embryophyta</taxon>
        <taxon>Tracheophyta</taxon>
        <taxon>Spermatophyta</taxon>
        <taxon>Magnoliopsida</taxon>
        <taxon>Liliopsida</taxon>
        <taxon>Poales</taxon>
        <taxon>Bromeliaceae</taxon>
        <taxon>Bromelioideae</taxon>
        <taxon>Ananas</taxon>
    </lineage>
</organism>
<dbReference type="InterPro" id="IPR022357">
    <property type="entry name" value="MIP_CS"/>
</dbReference>
<dbReference type="InterPro" id="IPR034294">
    <property type="entry name" value="Aquaporin_transptr"/>
</dbReference>
<dbReference type="AlphaFoldDB" id="A0A199UWU6"/>
<gene>
    <name evidence="9" type="ORF">ACMD2_27282</name>
</gene>
<keyword evidence="6 8" id="KW-0472">Membrane</keyword>
<dbReference type="SUPFAM" id="SSF81338">
    <property type="entry name" value="Aquaporin-like"/>
    <property type="match status" value="1"/>
</dbReference>
<dbReference type="PROSITE" id="PS00221">
    <property type="entry name" value="MIP"/>
    <property type="match status" value="1"/>
</dbReference>
<feature type="non-terminal residue" evidence="9">
    <location>
        <position position="127"/>
    </location>
</feature>
<accession>A0A199UWU6</accession>
<dbReference type="Pfam" id="PF00230">
    <property type="entry name" value="MIP"/>
    <property type="match status" value="1"/>
</dbReference>
<evidence type="ECO:0000256" key="7">
    <source>
        <dbReference type="RuleBase" id="RU000477"/>
    </source>
</evidence>
<dbReference type="Gene3D" id="1.20.1080.10">
    <property type="entry name" value="Glycerol uptake facilitator protein"/>
    <property type="match status" value="1"/>
</dbReference>
<evidence type="ECO:0000313" key="9">
    <source>
        <dbReference type="EMBL" id="OAY69244.1"/>
    </source>
</evidence>
<proteinExistence type="inferred from homology"/>
<evidence type="ECO:0000256" key="6">
    <source>
        <dbReference type="ARBA" id="ARBA00023136"/>
    </source>
</evidence>
<dbReference type="Proteomes" id="UP000092600">
    <property type="component" value="Unassembled WGS sequence"/>
</dbReference>
<comment type="similarity">
    <text evidence="7">Belongs to the MIP/aquaporin (TC 1.A.8) family.</text>
</comment>
<evidence type="ECO:0000256" key="8">
    <source>
        <dbReference type="SAM" id="Phobius"/>
    </source>
</evidence>
<dbReference type="EMBL" id="LSRQ01004482">
    <property type="protein sequence ID" value="OAY69244.1"/>
    <property type="molecule type" value="Genomic_DNA"/>
</dbReference>
<evidence type="ECO:0000256" key="1">
    <source>
        <dbReference type="ARBA" id="ARBA00004141"/>
    </source>
</evidence>
<keyword evidence="4" id="KW-0677">Repeat</keyword>
<dbReference type="PANTHER" id="PTHR45665">
    <property type="entry name" value="AQUAPORIN-8"/>
    <property type="match status" value="1"/>
</dbReference>
<evidence type="ECO:0000313" key="10">
    <source>
        <dbReference type="Proteomes" id="UP000092600"/>
    </source>
</evidence>
<evidence type="ECO:0000256" key="2">
    <source>
        <dbReference type="ARBA" id="ARBA00022448"/>
    </source>
</evidence>
<dbReference type="PRINTS" id="PR00783">
    <property type="entry name" value="MINTRINSICP"/>
</dbReference>
<keyword evidence="3 7" id="KW-0812">Transmembrane</keyword>
<evidence type="ECO:0000256" key="5">
    <source>
        <dbReference type="ARBA" id="ARBA00022989"/>
    </source>
</evidence>
<dbReference type="STRING" id="4615.A0A199UWU6"/>
<name>A0A199UWU6_ANACO</name>
<feature type="transmembrane region" description="Helical" evidence="8">
    <location>
        <begin position="20"/>
        <end position="42"/>
    </location>
</feature>
<dbReference type="InterPro" id="IPR000425">
    <property type="entry name" value="MIP"/>
</dbReference>
<reference evidence="9 10" key="1">
    <citation type="journal article" date="2016" name="DNA Res.">
        <title>The draft genome of MD-2 pineapple using hybrid error correction of long reads.</title>
        <authorList>
            <person name="Redwan R.M."/>
            <person name="Saidin A."/>
            <person name="Kumar S.V."/>
        </authorList>
    </citation>
    <scope>NUCLEOTIDE SEQUENCE [LARGE SCALE GENOMIC DNA]</scope>
    <source>
        <strain evidence="10">cv. MD2</strain>
        <tissue evidence="9">Leaf</tissue>
    </source>
</reference>
<evidence type="ECO:0000256" key="3">
    <source>
        <dbReference type="ARBA" id="ARBA00022692"/>
    </source>
</evidence>
<dbReference type="GO" id="GO:0016020">
    <property type="term" value="C:membrane"/>
    <property type="evidence" value="ECO:0007669"/>
    <property type="project" value="UniProtKB-SubCell"/>
</dbReference>
<keyword evidence="5 8" id="KW-1133">Transmembrane helix</keyword>
<evidence type="ECO:0000256" key="4">
    <source>
        <dbReference type="ARBA" id="ARBA00022737"/>
    </source>
</evidence>
<sequence length="127" mass="12756">MVKIALGHHQEAAEPDCVRAVAAEVILTFLFVFAGVAAAMAAADENGAAESDTIMGLTAVALAHGLVVAAMIAAGLHISGGHLNPAVTLGLAVGGHITLFRSLLYVLAQLLGSALACLLLKYLTGGL</sequence>
<dbReference type="PANTHER" id="PTHR45665:SF26">
    <property type="entry name" value="AQUAPORIN TIP4-1"/>
    <property type="match status" value="1"/>
</dbReference>
<protein>
    <submittedName>
        <fullName evidence="9">Aquaporin TIP4-4</fullName>
    </submittedName>
</protein>
<feature type="transmembrane region" description="Helical" evidence="8">
    <location>
        <begin position="54"/>
        <end position="78"/>
    </location>
</feature>